<gene>
    <name evidence="1" type="ORF">PACLA_8A022846</name>
</gene>
<evidence type="ECO:0000313" key="1">
    <source>
        <dbReference type="EMBL" id="CAB3997819.1"/>
    </source>
</evidence>
<sequence>MPPLRRVKVRRPPAPWMQSCVIQELKIKRDTLRAEAHATNTAKSWNALRQVRYRIKSEIGKAKRRFVTKSLLSKRPKEVWRVIHRILNPSHKTIQADPGKLNQFFITTSHRTLGSKSDADAVGNLTRLVQSLQEHTTQGHTFNLQQVTVREVEQEIDRLRNDTSTGVDRIPAKFLKFAKQDIAGPLTHIINTCIRNSYFPETWKTARVSPIPKVNQPSCDSDFRPISILPAMSKVFERLVLNQLFKYIDDQALLCSTISEFERDIQR</sequence>
<comment type="caution">
    <text evidence="1">The sequence shown here is derived from an EMBL/GenBank/DDBJ whole genome shotgun (WGS) entry which is preliminary data.</text>
</comment>
<dbReference type="EMBL" id="CACRXK020003196">
    <property type="protein sequence ID" value="CAB3997819.1"/>
    <property type="molecule type" value="Genomic_DNA"/>
</dbReference>
<dbReference type="SUPFAM" id="SSF56672">
    <property type="entry name" value="DNA/RNA polymerases"/>
    <property type="match status" value="1"/>
</dbReference>
<accession>A0A7D9DZ27</accession>
<dbReference type="PANTHER" id="PTHR47510">
    <property type="entry name" value="REVERSE TRANSCRIPTASE DOMAIN-CONTAINING PROTEIN"/>
    <property type="match status" value="1"/>
</dbReference>
<dbReference type="InterPro" id="IPR043502">
    <property type="entry name" value="DNA/RNA_pol_sf"/>
</dbReference>
<dbReference type="AlphaFoldDB" id="A0A7D9DZ27"/>
<keyword evidence="2" id="KW-1185">Reference proteome</keyword>
<proteinExistence type="predicted"/>
<protein>
    <submittedName>
        <fullName evidence="1">Uncharacterized protein</fullName>
    </submittedName>
</protein>
<name>A0A7D9DZ27_PARCT</name>
<evidence type="ECO:0000313" key="2">
    <source>
        <dbReference type="Proteomes" id="UP001152795"/>
    </source>
</evidence>
<organism evidence="1 2">
    <name type="scientific">Paramuricea clavata</name>
    <name type="common">Red gorgonian</name>
    <name type="synonym">Violescent sea-whip</name>
    <dbReference type="NCBI Taxonomy" id="317549"/>
    <lineage>
        <taxon>Eukaryota</taxon>
        <taxon>Metazoa</taxon>
        <taxon>Cnidaria</taxon>
        <taxon>Anthozoa</taxon>
        <taxon>Octocorallia</taxon>
        <taxon>Malacalcyonacea</taxon>
        <taxon>Plexauridae</taxon>
        <taxon>Paramuricea</taxon>
    </lineage>
</organism>
<dbReference type="Proteomes" id="UP001152795">
    <property type="component" value="Unassembled WGS sequence"/>
</dbReference>
<dbReference type="PANTHER" id="PTHR47510:SF3">
    <property type="entry name" value="ENDO_EXONUCLEASE_PHOSPHATASE DOMAIN-CONTAINING PROTEIN"/>
    <property type="match status" value="1"/>
</dbReference>
<reference evidence="1" key="1">
    <citation type="submission" date="2020-04" db="EMBL/GenBank/DDBJ databases">
        <authorList>
            <person name="Alioto T."/>
            <person name="Alioto T."/>
            <person name="Gomez Garrido J."/>
        </authorList>
    </citation>
    <scope>NUCLEOTIDE SEQUENCE</scope>
    <source>
        <strain evidence="1">A484AB</strain>
    </source>
</reference>
<dbReference type="OrthoDB" id="5986507at2759"/>